<accession>A0A1I8N7Q5</accession>
<evidence type="ECO:0000256" key="3">
    <source>
        <dbReference type="ARBA" id="ARBA00022776"/>
    </source>
</evidence>
<dbReference type="InterPro" id="IPR024790">
    <property type="entry name" value="APC4_long_dom"/>
</dbReference>
<dbReference type="InterPro" id="IPR036322">
    <property type="entry name" value="WD40_repeat_dom_sf"/>
</dbReference>
<dbReference type="InterPro" id="IPR017169">
    <property type="entry name" value="APC4_metazoa"/>
</dbReference>
<evidence type="ECO:0000313" key="10">
    <source>
        <dbReference type="RefSeq" id="XP_005191552.1"/>
    </source>
</evidence>
<gene>
    <name evidence="8" type="primary">101897321</name>
    <name evidence="10" type="synonym">LOC101897321</name>
    <name evidence="11" type="synonym">LOC131802606</name>
</gene>
<evidence type="ECO:0000256" key="5">
    <source>
        <dbReference type="ARBA" id="ARBA00023306"/>
    </source>
</evidence>
<sequence length="748" mass="85202">MAQSMSMKQIGARHMSCAVDIMEWSNKMDLIAYGTEKGEVIIQRLNWQKIVTFPSPGDDIKVKGLSWQHDETIVAVGYSNGQVSLLDVEREECVSNLRYDDEIKNIYFSKPINASDYRQPYRNSTEVTHDFFLPALPHLNSLGVSSKVQEHKSFSKGTPSFLVVLLKNGQVHLLLLGALKAGCIDLSKHVLFPEELEVYDVRLSGNFDAIYALVRHGQELNVLHFQNPVFKEYMSPMMKLAQYCANILETKNYLNNSLQCMLEAWETVLLEMDNKLTNYANKQMEGFLSADFMELLVFGYATNEIEEFLTQDLTEKGVKKLQNSVELSYSTIQSLVSKPLQMASINMFYFLNTIKGLARISHFFEPLLVQTSTESAVRQCGAFIMKILETQQVIDQSVSDMKLFFSWLCVVIVRLHQQDVAEDMAQLSMEDTIYLAEYLNSFEDSVVENSDGTVTKRKFNLEKVGQYLEDKPLQQVLKTDIHHMWQKLLDEHECLSDSILVYPHEKNLSLIQQRDKLFASIDKVFEKPNESISLGFKLDGTFVCRQLSGTPEDNYEFVKMSYIACETKKLDLVAITVGRQECLILGFDNNFTQMQMFRLQSLPGPFTKGLSNGLDSLSFADLQFYNDDVISLLLVSRSEEKSQSYFVQFPLDQVKSNSSLHTLPQEHLNISDFSAVHSIFDTIDSSCFKGMDSLCTHLSVSGCRKVASLLSDNRKKMIIFEMEIEDDDDEIEMSQNSMLDISKESAVS</sequence>
<proteinExistence type="predicted"/>
<evidence type="ECO:0000313" key="8">
    <source>
        <dbReference type="EnsemblMetazoa" id="MDOA012446-PA"/>
    </source>
</evidence>
<evidence type="ECO:0000256" key="1">
    <source>
        <dbReference type="ARBA" id="ARBA00016067"/>
    </source>
</evidence>
<dbReference type="GO" id="GO:0034399">
    <property type="term" value="C:nuclear periphery"/>
    <property type="evidence" value="ECO:0007669"/>
    <property type="project" value="TreeGrafter"/>
</dbReference>
<dbReference type="OrthoDB" id="2110451at2759"/>
<dbReference type="Pfam" id="PF12894">
    <property type="entry name" value="ANAPC4_WD40"/>
    <property type="match status" value="1"/>
</dbReference>
<dbReference type="GO" id="GO:0070979">
    <property type="term" value="P:protein K11-linked ubiquitination"/>
    <property type="evidence" value="ECO:0007669"/>
    <property type="project" value="TreeGrafter"/>
</dbReference>
<keyword evidence="2" id="KW-0132">Cell division</keyword>
<dbReference type="GO" id="GO:0051301">
    <property type="term" value="P:cell division"/>
    <property type="evidence" value="ECO:0007669"/>
    <property type="project" value="UniProtKB-KW"/>
</dbReference>
<dbReference type="GO" id="GO:0031145">
    <property type="term" value="P:anaphase-promoting complex-dependent catabolic process"/>
    <property type="evidence" value="ECO:0007669"/>
    <property type="project" value="InterPro"/>
</dbReference>
<dbReference type="RefSeq" id="XP_005191552.1">
    <property type="nucleotide sequence ID" value="XM_005191495.3"/>
</dbReference>
<dbReference type="InterPro" id="IPR015943">
    <property type="entry name" value="WD40/YVTN_repeat-like_dom_sf"/>
</dbReference>
<feature type="domain" description="Anaphase-promoting complex subunit 4 long" evidence="7">
    <location>
        <begin position="222"/>
        <end position="417"/>
    </location>
</feature>
<evidence type="ECO:0000259" key="6">
    <source>
        <dbReference type="Pfam" id="PF12894"/>
    </source>
</evidence>
<dbReference type="Proteomes" id="UP001652621">
    <property type="component" value="Unplaced"/>
</dbReference>
<dbReference type="EnsemblMetazoa" id="MDOA012446-RA">
    <property type="protein sequence ID" value="MDOA012446-PA"/>
    <property type="gene ID" value="MDOA012446"/>
</dbReference>
<dbReference type="VEuPathDB" id="VectorBase:MDOMA2_008288"/>
<reference evidence="8" key="1">
    <citation type="submission" date="2020-05" db="UniProtKB">
        <authorList>
            <consortium name="EnsemblMetazoa"/>
        </authorList>
    </citation>
    <scope>IDENTIFICATION</scope>
    <source>
        <strain evidence="8">Aabys</strain>
    </source>
</reference>
<dbReference type="PIRSF" id="PIRSF037303">
    <property type="entry name" value="APC4"/>
    <property type="match status" value="1"/>
</dbReference>
<evidence type="ECO:0000256" key="2">
    <source>
        <dbReference type="ARBA" id="ARBA00022618"/>
    </source>
</evidence>
<dbReference type="RefSeq" id="XP_058978938.1">
    <property type="nucleotide sequence ID" value="XM_059122955.1"/>
</dbReference>
<feature type="domain" description="Anaphase-promoting complex subunit 4-like WD40" evidence="6">
    <location>
        <begin position="22"/>
        <end position="109"/>
    </location>
</feature>
<dbReference type="eggNOG" id="KOG4640">
    <property type="taxonomic scope" value="Eukaryota"/>
</dbReference>
<dbReference type="InterPro" id="IPR024789">
    <property type="entry name" value="APC4"/>
</dbReference>
<dbReference type="Pfam" id="PF12896">
    <property type="entry name" value="ANAPC4"/>
    <property type="match status" value="1"/>
</dbReference>
<evidence type="ECO:0000259" key="7">
    <source>
        <dbReference type="Pfam" id="PF12896"/>
    </source>
</evidence>
<dbReference type="Gene3D" id="2.130.10.10">
    <property type="entry name" value="YVTN repeat-like/Quinoprotein amine dehydrogenase"/>
    <property type="match status" value="1"/>
</dbReference>
<dbReference type="InterPro" id="IPR024977">
    <property type="entry name" value="Apc4-like_WD40_dom"/>
</dbReference>
<evidence type="ECO:0000313" key="9">
    <source>
        <dbReference type="Proteomes" id="UP001652621"/>
    </source>
</evidence>
<dbReference type="GeneID" id="101897321"/>
<reference evidence="10" key="2">
    <citation type="submission" date="2025-04" db="UniProtKB">
        <authorList>
            <consortium name="RefSeq"/>
        </authorList>
    </citation>
    <scope>IDENTIFICATION</scope>
    <source>
        <strain evidence="10 11">Aabys</strain>
        <tissue evidence="11">Whole body</tissue>
    </source>
</reference>
<dbReference type="GO" id="GO:0005680">
    <property type="term" value="C:anaphase-promoting complex"/>
    <property type="evidence" value="ECO:0007669"/>
    <property type="project" value="InterPro"/>
</dbReference>
<keyword evidence="4" id="KW-0833">Ubl conjugation pathway</keyword>
<evidence type="ECO:0000256" key="4">
    <source>
        <dbReference type="ARBA" id="ARBA00022786"/>
    </source>
</evidence>
<dbReference type="PANTHER" id="PTHR13260">
    <property type="entry name" value="ANAPHASE PROMOTING COMPLEX SUBUNIT 4 APC4"/>
    <property type="match status" value="1"/>
</dbReference>
<evidence type="ECO:0000313" key="11">
    <source>
        <dbReference type="RefSeq" id="XP_058978938.1"/>
    </source>
</evidence>
<dbReference type="VEuPathDB" id="VectorBase:MDOA012446"/>
<protein>
    <recommendedName>
        <fullName evidence="1">Anaphase-promoting complex subunit 4</fullName>
    </recommendedName>
</protein>
<keyword evidence="3" id="KW-0498">Mitosis</keyword>
<dbReference type="VEuPathDB" id="VectorBase:MDOMA2_012875"/>
<dbReference type="KEGG" id="mde:101897321"/>
<keyword evidence="5" id="KW-0131">Cell cycle</keyword>
<name>A0A1I8N7Q5_MUSDO</name>
<keyword evidence="9" id="KW-1185">Reference proteome</keyword>
<dbReference type="STRING" id="7370.A0A1I8N7Q5"/>
<dbReference type="PANTHER" id="PTHR13260:SF0">
    <property type="entry name" value="ANAPHASE-PROMOTING COMPLEX SUBUNIT 4"/>
    <property type="match status" value="1"/>
</dbReference>
<dbReference type="AlphaFoldDB" id="A0A1I8N7Q5"/>
<organism evidence="8">
    <name type="scientific">Musca domestica</name>
    <name type="common">House fly</name>
    <dbReference type="NCBI Taxonomy" id="7370"/>
    <lineage>
        <taxon>Eukaryota</taxon>
        <taxon>Metazoa</taxon>
        <taxon>Ecdysozoa</taxon>
        <taxon>Arthropoda</taxon>
        <taxon>Hexapoda</taxon>
        <taxon>Insecta</taxon>
        <taxon>Pterygota</taxon>
        <taxon>Neoptera</taxon>
        <taxon>Endopterygota</taxon>
        <taxon>Diptera</taxon>
        <taxon>Brachycera</taxon>
        <taxon>Muscomorpha</taxon>
        <taxon>Muscoidea</taxon>
        <taxon>Muscidae</taxon>
        <taxon>Musca</taxon>
    </lineage>
</organism>
<dbReference type="GO" id="GO:0030071">
    <property type="term" value="P:regulation of mitotic metaphase/anaphase transition"/>
    <property type="evidence" value="ECO:0007669"/>
    <property type="project" value="InterPro"/>
</dbReference>
<dbReference type="SUPFAM" id="SSF50978">
    <property type="entry name" value="WD40 repeat-like"/>
    <property type="match status" value="1"/>
</dbReference>